<gene>
    <name evidence="3" type="ORF">ACFOZ7_08025</name>
</gene>
<dbReference type="AlphaFoldDB" id="A0ABD5NY26"/>
<dbReference type="Pfam" id="PF25213">
    <property type="entry name" value="HVO_A0261_N"/>
    <property type="match status" value="1"/>
</dbReference>
<dbReference type="InterPro" id="IPR036390">
    <property type="entry name" value="WH_DNA-bd_sf"/>
</dbReference>
<dbReference type="Pfam" id="PF08350">
    <property type="entry name" value="FilR1_middle"/>
    <property type="match status" value="1"/>
</dbReference>
<comment type="caution">
    <text evidence="3">The sequence shown here is derived from an EMBL/GenBank/DDBJ whole genome shotgun (WGS) entry which is preliminary data.</text>
</comment>
<dbReference type="SUPFAM" id="SSF46785">
    <property type="entry name" value="Winged helix' DNA-binding domain"/>
    <property type="match status" value="1"/>
</dbReference>
<protein>
    <submittedName>
        <fullName evidence="3">Helix-turn-helix transcriptional regulator</fullName>
    </submittedName>
</protein>
<name>A0ABD5NY26_9EURY</name>
<dbReference type="RefSeq" id="WP_246973608.1">
    <property type="nucleotide sequence ID" value="NZ_CP095397.1"/>
</dbReference>
<reference evidence="3 4" key="1">
    <citation type="journal article" date="2014" name="Int. J. Syst. Evol. Microbiol.">
        <title>Complete genome sequence of Corynebacterium casei LMG S-19264T (=DSM 44701T), isolated from a smear-ripened cheese.</title>
        <authorList>
            <consortium name="US DOE Joint Genome Institute (JGI-PGF)"/>
            <person name="Walter F."/>
            <person name="Albersmeier A."/>
            <person name="Kalinowski J."/>
            <person name="Ruckert C."/>
        </authorList>
    </citation>
    <scope>NUCLEOTIDE SEQUENCE [LARGE SCALE GENOMIC DNA]</scope>
    <source>
        <strain evidence="3 4">IBRC-M 10912</strain>
    </source>
</reference>
<dbReference type="EMBL" id="JBHSDJ010000023">
    <property type="protein sequence ID" value="MFC4246944.1"/>
    <property type="molecule type" value="Genomic_DNA"/>
</dbReference>
<evidence type="ECO:0000259" key="1">
    <source>
        <dbReference type="Pfam" id="PF08350"/>
    </source>
</evidence>
<dbReference type="InterPro" id="IPR036388">
    <property type="entry name" value="WH-like_DNA-bd_sf"/>
</dbReference>
<evidence type="ECO:0000313" key="3">
    <source>
        <dbReference type="EMBL" id="MFC4246944.1"/>
    </source>
</evidence>
<organism evidence="3 4">
    <name type="scientific">Natribaculum luteum</name>
    <dbReference type="NCBI Taxonomy" id="1586232"/>
    <lineage>
        <taxon>Archaea</taxon>
        <taxon>Methanobacteriati</taxon>
        <taxon>Methanobacteriota</taxon>
        <taxon>Stenosarchaea group</taxon>
        <taxon>Halobacteria</taxon>
        <taxon>Halobacteriales</taxon>
        <taxon>Natrialbaceae</taxon>
        <taxon>Natribaculum</taxon>
    </lineage>
</organism>
<feature type="domain" description="HVO-A0261-like N-terminal" evidence="2">
    <location>
        <begin position="7"/>
        <end position="89"/>
    </location>
</feature>
<evidence type="ECO:0000313" key="4">
    <source>
        <dbReference type="Proteomes" id="UP001595821"/>
    </source>
</evidence>
<evidence type="ECO:0000259" key="2">
    <source>
        <dbReference type="Pfam" id="PF25213"/>
    </source>
</evidence>
<proteinExistence type="predicted"/>
<dbReference type="CDD" id="cd00090">
    <property type="entry name" value="HTH_ARSR"/>
    <property type="match status" value="1"/>
</dbReference>
<dbReference type="Gene3D" id="1.10.10.10">
    <property type="entry name" value="Winged helix-like DNA-binding domain superfamily/Winged helix DNA-binding domain"/>
    <property type="match status" value="1"/>
</dbReference>
<dbReference type="InterPro" id="IPR057527">
    <property type="entry name" value="HVO_A0261-like_N"/>
</dbReference>
<dbReference type="InterPro" id="IPR013561">
    <property type="entry name" value="FilR1_middle_dom"/>
</dbReference>
<dbReference type="GeneID" id="71853528"/>
<dbReference type="InterPro" id="IPR011991">
    <property type="entry name" value="ArsR-like_HTH"/>
</dbReference>
<feature type="domain" description="Methanogenesis regulatory protein FilR1 middle" evidence="1">
    <location>
        <begin position="123"/>
        <end position="251"/>
    </location>
</feature>
<accession>A0ABD5NY26</accession>
<sequence>MSKKPDRDIGFLAGSPVRTSLIERLTTGPAQPADLVAHTGSSRTTVHRTLNELVDRGWVRRVDDGYAITGTGDLALETYQDARRRFRTLDRFEAFLEGVDDAPEIELEWLEGARLETESDENPHRPIERYADGLATADGEEFYGVTPVITRQFIDVHEPIIRGETTVKLVISNATLRAVADQYPRQLRESLEFDNYELYATDETPSMGTTIYGERVFLGAYDDRRRLVAVVESTDPDLRAWATDCYQRLRESATRVTADAAITSD</sequence>
<dbReference type="Proteomes" id="UP001595821">
    <property type="component" value="Unassembled WGS sequence"/>
</dbReference>